<sequence length="80" mass="8084">MVAPGRARLPGHSRTGLAASPHLRAPPASGPPGLASGASGPHPNTLTLRSNPAGAYESAGDLGRAIPLYEQTPADRVRVL</sequence>
<dbReference type="Proteomes" id="UP001501532">
    <property type="component" value="Unassembled WGS sequence"/>
</dbReference>
<accession>A0ABP6LSJ4</accession>
<protein>
    <recommendedName>
        <fullName evidence="4">Tetratricopeptide repeat protein</fullName>
    </recommendedName>
</protein>
<evidence type="ECO:0000313" key="3">
    <source>
        <dbReference type="Proteomes" id="UP001501532"/>
    </source>
</evidence>
<dbReference type="Gene3D" id="1.25.40.10">
    <property type="entry name" value="Tetratricopeptide repeat domain"/>
    <property type="match status" value="1"/>
</dbReference>
<name>A0ABP6LSJ4_9ACTN</name>
<feature type="region of interest" description="Disordered" evidence="1">
    <location>
        <begin position="1"/>
        <end position="80"/>
    </location>
</feature>
<comment type="caution">
    <text evidence="2">The sequence shown here is derived from an EMBL/GenBank/DDBJ whole genome shotgun (WGS) entry which is preliminary data.</text>
</comment>
<reference evidence="3" key="1">
    <citation type="journal article" date="2019" name="Int. J. Syst. Evol. Microbiol.">
        <title>The Global Catalogue of Microorganisms (GCM) 10K type strain sequencing project: providing services to taxonomists for standard genome sequencing and annotation.</title>
        <authorList>
            <consortium name="The Broad Institute Genomics Platform"/>
            <consortium name="The Broad Institute Genome Sequencing Center for Infectious Disease"/>
            <person name="Wu L."/>
            <person name="Ma J."/>
        </authorList>
    </citation>
    <scope>NUCLEOTIDE SEQUENCE [LARGE SCALE GENOMIC DNA]</scope>
    <source>
        <strain evidence="3">JCM 9091</strain>
    </source>
</reference>
<proteinExistence type="predicted"/>
<evidence type="ECO:0008006" key="4">
    <source>
        <dbReference type="Google" id="ProtNLM"/>
    </source>
</evidence>
<dbReference type="InterPro" id="IPR011990">
    <property type="entry name" value="TPR-like_helical_dom_sf"/>
</dbReference>
<dbReference type="EMBL" id="BAAAUF010000032">
    <property type="protein sequence ID" value="GAA3051280.1"/>
    <property type="molecule type" value="Genomic_DNA"/>
</dbReference>
<gene>
    <name evidence="2" type="ORF">GCM10010448_38020</name>
</gene>
<evidence type="ECO:0000256" key="1">
    <source>
        <dbReference type="SAM" id="MobiDB-lite"/>
    </source>
</evidence>
<evidence type="ECO:0000313" key="2">
    <source>
        <dbReference type="EMBL" id="GAA3051280.1"/>
    </source>
</evidence>
<feature type="compositionally biased region" description="Low complexity" evidence="1">
    <location>
        <begin position="25"/>
        <end position="41"/>
    </location>
</feature>
<keyword evidence="3" id="KW-1185">Reference proteome</keyword>
<organism evidence="2 3">
    <name type="scientific">Streptomyces glomeratus</name>
    <dbReference type="NCBI Taxonomy" id="284452"/>
    <lineage>
        <taxon>Bacteria</taxon>
        <taxon>Bacillati</taxon>
        <taxon>Actinomycetota</taxon>
        <taxon>Actinomycetes</taxon>
        <taxon>Kitasatosporales</taxon>
        <taxon>Streptomycetaceae</taxon>
        <taxon>Streptomyces</taxon>
    </lineage>
</organism>